<feature type="domain" description="2Fe-2S ferredoxin-type" evidence="1">
    <location>
        <begin position="2"/>
        <end position="98"/>
    </location>
</feature>
<dbReference type="Proteomes" id="UP000249467">
    <property type="component" value="Unassembled WGS sequence"/>
</dbReference>
<reference evidence="2 3" key="1">
    <citation type="submission" date="2018-04" db="EMBL/GenBank/DDBJ databases">
        <authorList>
            <person name="Go L.Y."/>
            <person name="Mitchell J.A."/>
        </authorList>
    </citation>
    <scope>NUCLEOTIDE SEQUENCE [LARGE SCALE GENOMIC DNA]</scope>
    <source>
        <strain evidence="2">ULC066bin1</strain>
    </source>
</reference>
<dbReference type="Gene3D" id="3.10.20.30">
    <property type="match status" value="1"/>
</dbReference>
<dbReference type="InterPro" id="IPR036010">
    <property type="entry name" value="2Fe-2S_ferredoxin-like_sf"/>
</dbReference>
<dbReference type="InterPro" id="IPR012675">
    <property type="entry name" value="Beta-grasp_dom_sf"/>
</dbReference>
<sequence length="146" mass="16231">MPCIKLEPLGITINVSAKNRLWRSLKHAKVDMPATCGGQGTCGTCALRVFEGGSNLSAMQTLEQVTLKNIRKDLSLYRLTCQASVLKDGVVFYLDNKADKKLAQIFARLKNRLAPRNIYHPLTGELLVQEGKLITQETLERLLSDC</sequence>
<evidence type="ECO:0000259" key="1">
    <source>
        <dbReference type="PROSITE" id="PS51085"/>
    </source>
</evidence>
<organism evidence="2 3">
    <name type="scientific">Pseudanabaena frigida</name>
    <dbReference type="NCBI Taxonomy" id="945775"/>
    <lineage>
        <taxon>Bacteria</taxon>
        <taxon>Bacillati</taxon>
        <taxon>Cyanobacteriota</taxon>
        <taxon>Cyanophyceae</taxon>
        <taxon>Pseudanabaenales</taxon>
        <taxon>Pseudanabaenaceae</taxon>
        <taxon>Pseudanabaena</taxon>
    </lineage>
</organism>
<dbReference type="Pfam" id="PF00111">
    <property type="entry name" value="Fer2"/>
    <property type="match status" value="1"/>
</dbReference>
<dbReference type="InterPro" id="IPR001041">
    <property type="entry name" value="2Fe-2S_ferredoxin-type"/>
</dbReference>
<dbReference type="CDD" id="cd00207">
    <property type="entry name" value="fer2"/>
    <property type="match status" value="1"/>
</dbReference>
<dbReference type="AlphaFoldDB" id="A0A2W4YB44"/>
<name>A0A2W4YB44_9CYAN</name>
<gene>
    <name evidence="2" type="ORF">DCF19_02440</name>
</gene>
<protein>
    <submittedName>
        <fullName evidence="2">Ferredoxin</fullName>
    </submittedName>
</protein>
<reference evidence="2 3" key="2">
    <citation type="submission" date="2018-06" db="EMBL/GenBank/DDBJ databases">
        <title>Metagenomic assembly of (sub)arctic Cyanobacteria and their associated microbiome from non-axenic cultures.</title>
        <authorList>
            <person name="Baurain D."/>
        </authorList>
    </citation>
    <scope>NUCLEOTIDE SEQUENCE [LARGE SCALE GENOMIC DNA]</scope>
    <source>
        <strain evidence="2">ULC066bin1</strain>
    </source>
</reference>
<dbReference type="EMBL" id="QBML01000002">
    <property type="protein sequence ID" value="PZO44621.1"/>
    <property type="molecule type" value="Genomic_DNA"/>
</dbReference>
<comment type="caution">
    <text evidence="2">The sequence shown here is derived from an EMBL/GenBank/DDBJ whole genome shotgun (WGS) entry which is preliminary data.</text>
</comment>
<evidence type="ECO:0000313" key="3">
    <source>
        <dbReference type="Proteomes" id="UP000249467"/>
    </source>
</evidence>
<dbReference type="GO" id="GO:0051536">
    <property type="term" value="F:iron-sulfur cluster binding"/>
    <property type="evidence" value="ECO:0007669"/>
    <property type="project" value="InterPro"/>
</dbReference>
<evidence type="ECO:0000313" key="2">
    <source>
        <dbReference type="EMBL" id="PZO44621.1"/>
    </source>
</evidence>
<proteinExistence type="predicted"/>
<dbReference type="SUPFAM" id="SSF54292">
    <property type="entry name" value="2Fe-2S ferredoxin-like"/>
    <property type="match status" value="1"/>
</dbReference>
<accession>A0A2W4YB44</accession>
<dbReference type="PROSITE" id="PS51085">
    <property type="entry name" value="2FE2S_FER_2"/>
    <property type="match status" value="1"/>
</dbReference>